<evidence type="ECO:0000256" key="9">
    <source>
        <dbReference type="SAM" id="Phobius"/>
    </source>
</evidence>
<evidence type="ECO:0000256" key="7">
    <source>
        <dbReference type="ARBA" id="ARBA00023136"/>
    </source>
</evidence>
<evidence type="ECO:0000313" key="11">
    <source>
        <dbReference type="Proteomes" id="UP000193067"/>
    </source>
</evidence>
<reference evidence="10 11" key="1">
    <citation type="journal article" date="2015" name="Biotechnol. Biofuels">
        <title>Enhanced degradation of softwood versus hardwood by the white-rot fungus Pycnoporus coccineus.</title>
        <authorList>
            <person name="Couturier M."/>
            <person name="Navarro D."/>
            <person name="Chevret D."/>
            <person name="Henrissat B."/>
            <person name="Piumi F."/>
            <person name="Ruiz-Duenas F.J."/>
            <person name="Martinez A.T."/>
            <person name="Grigoriev I.V."/>
            <person name="Riley R."/>
            <person name="Lipzen A."/>
            <person name="Berrin J.G."/>
            <person name="Master E.R."/>
            <person name="Rosso M.N."/>
        </authorList>
    </citation>
    <scope>NUCLEOTIDE SEQUENCE [LARGE SCALE GENOMIC DNA]</scope>
    <source>
        <strain evidence="10 11">BRFM310</strain>
    </source>
</reference>
<feature type="region of interest" description="Disordered" evidence="8">
    <location>
        <begin position="370"/>
        <end position="444"/>
    </location>
</feature>
<evidence type="ECO:0000256" key="3">
    <source>
        <dbReference type="ARBA" id="ARBA00022475"/>
    </source>
</evidence>
<proteinExistence type="predicted"/>
<feature type="transmembrane region" description="Helical" evidence="9">
    <location>
        <begin position="502"/>
        <end position="520"/>
    </location>
</feature>
<feature type="transmembrane region" description="Helical" evidence="9">
    <location>
        <begin position="51"/>
        <end position="73"/>
    </location>
</feature>
<dbReference type="GO" id="GO:0005254">
    <property type="term" value="F:chloride channel activity"/>
    <property type="evidence" value="ECO:0007669"/>
    <property type="project" value="InterPro"/>
</dbReference>
<dbReference type="InterPro" id="IPR044669">
    <property type="entry name" value="YneE/VCCN1/2-like"/>
</dbReference>
<keyword evidence="7 9" id="KW-0472">Membrane</keyword>
<feature type="compositionally biased region" description="Basic and acidic residues" evidence="8">
    <location>
        <begin position="230"/>
        <end position="240"/>
    </location>
</feature>
<name>A0A1Y2I6M5_TRAC3</name>
<accession>A0A1Y2I6M5</accession>
<feature type="region of interest" description="Disordered" evidence="8">
    <location>
        <begin position="204"/>
        <end position="245"/>
    </location>
</feature>
<keyword evidence="6" id="KW-0406">Ion transport</keyword>
<evidence type="ECO:0000256" key="2">
    <source>
        <dbReference type="ARBA" id="ARBA00022448"/>
    </source>
</evidence>
<keyword evidence="4 9" id="KW-0812">Transmembrane</keyword>
<gene>
    <name evidence="10" type="ORF">PYCCODRAFT_1379462</name>
</gene>
<feature type="transmembrane region" description="Helical" evidence="9">
    <location>
        <begin position="85"/>
        <end position="103"/>
    </location>
</feature>
<dbReference type="AlphaFoldDB" id="A0A1Y2I6M5"/>
<evidence type="ECO:0000256" key="5">
    <source>
        <dbReference type="ARBA" id="ARBA00022989"/>
    </source>
</evidence>
<dbReference type="PANTHER" id="PTHR33281:SF19">
    <property type="entry name" value="VOLTAGE-DEPENDENT ANION CHANNEL-FORMING PROTEIN YNEE"/>
    <property type="match status" value="1"/>
</dbReference>
<keyword evidence="2" id="KW-0813">Transport</keyword>
<dbReference type="EMBL" id="KZ084194">
    <property type="protein sequence ID" value="OSC96293.1"/>
    <property type="molecule type" value="Genomic_DNA"/>
</dbReference>
<protein>
    <submittedName>
        <fullName evidence="10">UPF0187-domain-containing protein</fullName>
    </submittedName>
</protein>
<dbReference type="OrthoDB" id="1368at2759"/>
<dbReference type="PANTHER" id="PTHR33281">
    <property type="entry name" value="UPF0187 PROTEIN YNEE"/>
    <property type="match status" value="1"/>
</dbReference>
<feature type="region of interest" description="Disordered" evidence="8">
    <location>
        <begin position="258"/>
        <end position="282"/>
    </location>
</feature>
<evidence type="ECO:0000256" key="4">
    <source>
        <dbReference type="ARBA" id="ARBA00022692"/>
    </source>
</evidence>
<feature type="transmembrane region" description="Helical" evidence="9">
    <location>
        <begin position="526"/>
        <end position="547"/>
    </location>
</feature>
<evidence type="ECO:0000256" key="6">
    <source>
        <dbReference type="ARBA" id="ARBA00023065"/>
    </source>
</evidence>
<evidence type="ECO:0000313" key="10">
    <source>
        <dbReference type="EMBL" id="OSC96293.1"/>
    </source>
</evidence>
<dbReference type="GO" id="GO:0005886">
    <property type="term" value="C:plasma membrane"/>
    <property type="evidence" value="ECO:0007669"/>
    <property type="project" value="UniProtKB-SubCell"/>
</dbReference>
<keyword evidence="11" id="KW-1185">Reference proteome</keyword>
<dbReference type="STRING" id="1353009.A0A1Y2I6M5"/>
<sequence length="633" mass="68994">MAQSQATTNAHPRSATGHVLLPAFNSNEDTVLLPLLTSRSLVSWTFGRGTVIWRIWPAVLLHTVFAAVVVTISLKTDIDLGTPNVLLTVLGVVIGFVISYRASSGYDRYWQGRSAWSDLARTSRTFSRLIWIHIPLKLSPATADQSQESSELDVNVARRIMAEKRAALGLIEGFVVSVKHHLRGEVGIYYEDLYPLVKPLHKHVHHQRNGGGRPLDLDAMDATVAPPSESPRDLHPEEPPKSLLANVPIPSLSTLAAAANPQQITSRSHHQPTHNPVIPPINAYGTFAPPSLHIPASFPLSPASRSVSSLSDLSSDDEVQGARRPLLPGAAIPAGSTARRGIFEAASVDLVPFASFWRSAGRAIRRLGPRRGNEESRWEVGGAAEDDAEEGGIQRRWNEDDNDGNPSADQTDRVEPVNGRQPRLSPATPMSHFTHSKHRPRLAGGGENLPLEILRSLSIWVSVLDERGVVPGAVLGGMYGCLAAFEDSLCTLERILTTPLPFVYSVHIRTVWIYLFFLPFQLVDLFGWYAIPGVGIAAFIYLGLIAAGEEIEQPFGTCLSQSCKPNDLDLDFFCRAIIHADIERLKRVVCPNVYLGAHHQGTQIPAVAHEVAVNPGTRLEAVFGTCTLPSVLL</sequence>
<dbReference type="Pfam" id="PF25539">
    <property type="entry name" value="Bestrophin_2"/>
    <property type="match status" value="2"/>
</dbReference>
<comment type="subcellular location">
    <subcellularLocation>
        <location evidence="1">Cell membrane</location>
        <topology evidence="1">Multi-pass membrane protein</topology>
    </subcellularLocation>
</comment>
<organism evidence="10 11">
    <name type="scientific">Trametes coccinea (strain BRFM310)</name>
    <name type="common">Pycnoporus coccineus</name>
    <dbReference type="NCBI Taxonomy" id="1353009"/>
    <lineage>
        <taxon>Eukaryota</taxon>
        <taxon>Fungi</taxon>
        <taxon>Dikarya</taxon>
        <taxon>Basidiomycota</taxon>
        <taxon>Agaricomycotina</taxon>
        <taxon>Agaricomycetes</taxon>
        <taxon>Polyporales</taxon>
        <taxon>Polyporaceae</taxon>
        <taxon>Trametes</taxon>
    </lineage>
</organism>
<evidence type="ECO:0000256" key="1">
    <source>
        <dbReference type="ARBA" id="ARBA00004651"/>
    </source>
</evidence>
<evidence type="ECO:0000256" key="8">
    <source>
        <dbReference type="SAM" id="MobiDB-lite"/>
    </source>
</evidence>
<keyword evidence="3" id="KW-1003">Cell membrane</keyword>
<feature type="region of interest" description="Disordered" evidence="8">
    <location>
        <begin position="303"/>
        <end position="333"/>
    </location>
</feature>
<feature type="compositionally biased region" description="Low complexity" evidence="8">
    <location>
        <begin position="303"/>
        <end position="313"/>
    </location>
</feature>
<dbReference type="Proteomes" id="UP000193067">
    <property type="component" value="Unassembled WGS sequence"/>
</dbReference>
<keyword evidence="5 9" id="KW-1133">Transmembrane helix</keyword>